<evidence type="ECO:0000313" key="3">
    <source>
        <dbReference type="Proteomes" id="UP001516400"/>
    </source>
</evidence>
<name>A0ABD2MTT9_9CUCU</name>
<dbReference type="EMBL" id="JABFTP020000021">
    <property type="protein sequence ID" value="KAL3269841.1"/>
    <property type="molecule type" value="Genomic_DNA"/>
</dbReference>
<keyword evidence="3" id="KW-1185">Reference proteome</keyword>
<organism evidence="2 3">
    <name type="scientific">Cryptolaemus montrouzieri</name>
    <dbReference type="NCBI Taxonomy" id="559131"/>
    <lineage>
        <taxon>Eukaryota</taxon>
        <taxon>Metazoa</taxon>
        <taxon>Ecdysozoa</taxon>
        <taxon>Arthropoda</taxon>
        <taxon>Hexapoda</taxon>
        <taxon>Insecta</taxon>
        <taxon>Pterygota</taxon>
        <taxon>Neoptera</taxon>
        <taxon>Endopterygota</taxon>
        <taxon>Coleoptera</taxon>
        <taxon>Polyphaga</taxon>
        <taxon>Cucujiformia</taxon>
        <taxon>Coccinelloidea</taxon>
        <taxon>Coccinellidae</taxon>
        <taxon>Scymninae</taxon>
        <taxon>Scymnini</taxon>
        <taxon>Cryptolaemus</taxon>
    </lineage>
</organism>
<feature type="domain" description="COMM" evidence="1">
    <location>
        <begin position="78"/>
        <end position="148"/>
    </location>
</feature>
<protein>
    <recommendedName>
        <fullName evidence="1">COMM domain-containing protein</fullName>
    </recommendedName>
</protein>
<evidence type="ECO:0000259" key="1">
    <source>
        <dbReference type="PROSITE" id="PS51269"/>
    </source>
</evidence>
<dbReference type="AlphaFoldDB" id="A0ABD2MTT9"/>
<comment type="caution">
    <text evidence="2">The sequence shown here is derived from an EMBL/GenBank/DDBJ whole genome shotgun (WGS) entry which is preliminary data.</text>
</comment>
<proteinExistence type="predicted"/>
<accession>A0ABD2MTT9</accession>
<dbReference type="InterPro" id="IPR017920">
    <property type="entry name" value="COMM"/>
</dbReference>
<evidence type="ECO:0000313" key="2">
    <source>
        <dbReference type="EMBL" id="KAL3269841.1"/>
    </source>
</evidence>
<dbReference type="PROSITE" id="PS51269">
    <property type="entry name" value="COMM"/>
    <property type="match status" value="1"/>
</dbReference>
<sequence length="148" mass="17277">MTITNYNEDVEWTSEDILTTKRIIKDFFQNCTINESFQITENVSETTLTALRECYETRKNDIEQYLIKESFLRAGHNLVENIDWKLKWIMGSSKLVSIREPILQLDLGCVQQGPDDLRPQENIINFEMTLEQVDDLISALEIIKSELT</sequence>
<reference evidence="2 3" key="1">
    <citation type="journal article" date="2021" name="BMC Biol.">
        <title>Horizontally acquired antibacterial genes associated with adaptive radiation of ladybird beetles.</title>
        <authorList>
            <person name="Li H.S."/>
            <person name="Tang X.F."/>
            <person name="Huang Y.H."/>
            <person name="Xu Z.Y."/>
            <person name="Chen M.L."/>
            <person name="Du X.Y."/>
            <person name="Qiu B.Y."/>
            <person name="Chen P.T."/>
            <person name="Zhang W."/>
            <person name="Slipinski A."/>
            <person name="Escalona H.E."/>
            <person name="Waterhouse R.M."/>
            <person name="Zwick A."/>
            <person name="Pang H."/>
        </authorList>
    </citation>
    <scope>NUCLEOTIDE SEQUENCE [LARGE SCALE GENOMIC DNA]</scope>
    <source>
        <strain evidence="2">SYSU2018</strain>
    </source>
</reference>
<dbReference type="Proteomes" id="UP001516400">
    <property type="component" value="Unassembled WGS sequence"/>
</dbReference>
<dbReference type="Pfam" id="PF07258">
    <property type="entry name" value="COMM_domain"/>
    <property type="match status" value="1"/>
</dbReference>
<gene>
    <name evidence="2" type="ORF">HHI36_008899</name>
</gene>